<reference evidence="1" key="1">
    <citation type="submission" date="2019-04" db="EMBL/GenBank/DDBJ databases">
        <title>Friends and foes A comparative genomics study of 23 Aspergillus species from section Flavi.</title>
        <authorList>
            <consortium name="DOE Joint Genome Institute"/>
            <person name="Kjaerbolling I."/>
            <person name="Vesth T."/>
            <person name="Frisvad J.C."/>
            <person name="Nybo J.L."/>
            <person name="Theobald S."/>
            <person name="Kildgaard S."/>
            <person name="Isbrandt T."/>
            <person name="Kuo A."/>
            <person name="Sato A."/>
            <person name="Lyhne E.K."/>
            <person name="Kogle M.E."/>
            <person name="Wiebenga A."/>
            <person name="Kun R.S."/>
            <person name="Lubbers R.J."/>
            <person name="Makela M.R."/>
            <person name="Barry K."/>
            <person name="Chovatia M."/>
            <person name="Clum A."/>
            <person name="Daum C."/>
            <person name="Haridas S."/>
            <person name="He G."/>
            <person name="LaButti K."/>
            <person name="Lipzen A."/>
            <person name="Mondo S."/>
            <person name="Riley R."/>
            <person name="Salamov A."/>
            <person name="Simmons B.A."/>
            <person name="Magnuson J.K."/>
            <person name="Henrissat B."/>
            <person name="Mortensen U.H."/>
            <person name="Larsen T.O."/>
            <person name="Devries R.P."/>
            <person name="Grigoriev I.V."/>
            <person name="Machida M."/>
            <person name="Baker S.E."/>
            <person name="Andersen M.R."/>
        </authorList>
    </citation>
    <scope>NUCLEOTIDE SEQUENCE [LARGE SCALE GENOMIC DNA]</scope>
    <source>
        <strain evidence="1">CBS 121.62</strain>
    </source>
</reference>
<dbReference type="EMBL" id="ML734719">
    <property type="protein sequence ID" value="KAB8240745.1"/>
    <property type="molecule type" value="Genomic_DNA"/>
</dbReference>
<organism evidence="1">
    <name type="scientific">Aspergillus flavus</name>
    <dbReference type="NCBI Taxonomy" id="5059"/>
    <lineage>
        <taxon>Eukaryota</taxon>
        <taxon>Fungi</taxon>
        <taxon>Dikarya</taxon>
        <taxon>Ascomycota</taxon>
        <taxon>Pezizomycotina</taxon>
        <taxon>Eurotiomycetes</taxon>
        <taxon>Eurotiomycetidae</taxon>
        <taxon>Eurotiales</taxon>
        <taxon>Aspergillaceae</taxon>
        <taxon>Aspergillus</taxon>
        <taxon>Aspergillus subgen. Circumdati</taxon>
    </lineage>
</organism>
<dbReference type="AlphaFoldDB" id="A0A5N6GG70"/>
<evidence type="ECO:0000313" key="1">
    <source>
        <dbReference type="EMBL" id="KAB8240745.1"/>
    </source>
</evidence>
<sequence length="155" mass="17663">MKTHLVWSLEVAGKLHTFPEIGGFPVSSWQSFTIIAITSHSGIPQKLCIPALAHKRFETLEKHLLLGNRFGSGQDFRPVPINGAYKNELSLVDRQTIYKLLPLNLHQFGYGARRTQLAYIRLKGTCLFWRNFTRRKKTGEKWCSLSSRSSPYLSG</sequence>
<gene>
    <name evidence="1" type="ORF">BDV35DRAFT_104341</name>
</gene>
<proteinExistence type="predicted"/>
<name>A0A5N6GG70_ASPFL</name>
<dbReference type="Proteomes" id="UP000325434">
    <property type="component" value="Unassembled WGS sequence"/>
</dbReference>
<protein>
    <submittedName>
        <fullName evidence="1">Uncharacterized protein</fullName>
    </submittedName>
</protein>
<accession>A0A5N6GG70</accession>